<dbReference type="PANTHER" id="PTHR22847">
    <property type="entry name" value="WD40 REPEAT PROTEIN"/>
    <property type="match status" value="1"/>
</dbReference>
<dbReference type="Pfam" id="PF00400">
    <property type="entry name" value="WD40"/>
    <property type="match status" value="4"/>
</dbReference>
<dbReference type="InterPro" id="IPR019775">
    <property type="entry name" value="WD40_repeat_CS"/>
</dbReference>
<dbReference type="Gene3D" id="2.130.10.10">
    <property type="entry name" value="YVTN repeat-like/Quinoprotein amine dehydrogenase"/>
    <property type="match status" value="2"/>
</dbReference>
<dbReference type="InParanoid" id="B0DLX4"/>
<evidence type="ECO:0000256" key="2">
    <source>
        <dbReference type="ARBA" id="ARBA00022737"/>
    </source>
</evidence>
<dbReference type="InterPro" id="IPR036322">
    <property type="entry name" value="WD40_repeat_dom_sf"/>
</dbReference>
<gene>
    <name evidence="5" type="ORF">LACBIDRAFT_391675</name>
</gene>
<protein>
    <submittedName>
        <fullName evidence="5">Predicted protein</fullName>
    </submittedName>
</protein>
<dbReference type="AlphaFoldDB" id="B0DLX4"/>
<dbReference type="OrthoDB" id="6262491at2759"/>
<dbReference type="STRING" id="486041.B0DLX4"/>
<sequence>MVFQAGELGLRTEPFEHELSPHEQINIIQSLTWVWWPLELCFFDRLTYSRRNDGKKTTHKPHLGSRRKIHPNQKIHGSLLLAGKLKSGYTPKARPLDDDASFWDTAREKGLGNWLELDLFDAVRAHVEKFITEDDSSVWENLRHIGTWGKLAQYLRISIAHIWAHLADGRQAVYVEVINGLKTLALKPEITFQLLHNTVDILRGHRANLQLSSSIEIPLVADLRHSHEKHYQETAQQFMEQFTDPSIFVLSGHTERITSVTFSPDGRRIVSGSWDRTIRIWDAGTGKPMGEPFQGHTAVILLVAFSPDGGRLVSGSYDQTIRIWDVETGKPMGEPFQGHTGDINSVAFSPDGGRIVSGSGDRTVRIWDAETGKSAGEPFQGHTGDINSVAFSPDGGRIVSGSDDRTIRIWDAETGKSAGEPFQGHNS</sequence>
<reference evidence="5 6" key="1">
    <citation type="journal article" date="2008" name="Nature">
        <title>The genome of Laccaria bicolor provides insights into mycorrhizal symbiosis.</title>
        <authorList>
            <person name="Martin F."/>
            <person name="Aerts A."/>
            <person name="Ahren D."/>
            <person name="Brun A."/>
            <person name="Danchin E.G.J."/>
            <person name="Duchaussoy F."/>
            <person name="Gibon J."/>
            <person name="Kohler A."/>
            <person name="Lindquist E."/>
            <person name="Pereda V."/>
            <person name="Salamov A."/>
            <person name="Shapiro H.J."/>
            <person name="Wuyts J."/>
            <person name="Blaudez D."/>
            <person name="Buee M."/>
            <person name="Brokstein P."/>
            <person name="Canbaeck B."/>
            <person name="Cohen D."/>
            <person name="Courty P.E."/>
            <person name="Coutinho P.M."/>
            <person name="Delaruelle C."/>
            <person name="Detter J.C."/>
            <person name="Deveau A."/>
            <person name="DiFazio S."/>
            <person name="Duplessis S."/>
            <person name="Fraissinet-Tachet L."/>
            <person name="Lucic E."/>
            <person name="Frey-Klett P."/>
            <person name="Fourrey C."/>
            <person name="Feussner I."/>
            <person name="Gay G."/>
            <person name="Grimwood J."/>
            <person name="Hoegger P.J."/>
            <person name="Jain P."/>
            <person name="Kilaru S."/>
            <person name="Labbe J."/>
            <person name="Lin Y.C."/>
            <person name="Legue V."/>
            <person name="Le Tacon F."/>
            <person name="Marmeisse R."/>
            <person name="Melayah D."/>
            <person name="Montanini B."/>
            <person name="Muratet M."/>
            <person name="Nehls U."/>
            <person name="Niculita-Hirzel H."/>
            <person name="Oudot-Le Secq M.P."/>
            <person name="Peter M."/>
            <person name="Quesneville H."/>
            <person name="Rajashekar B."/>
            <person name="Reich M."/>
            <person name="Rouhier N."/>
            <person name="Schmutz J."/>
            <person name="Yin T."/>
            <person name="Chalot M."/>
            <person name="Henrissat B."/>
            <person name="Kuees U."/>
            <person name="Lucas S."/>
            <person name="Van de Peer Y."/>
            <person name="Podila G.K."/>
            <person name="Polle A."/>
            <person name="Pukkila P.J."/>
            <person name="Richardson P.M."/>
            <person name="Rouze P."/>
            <person name="Sanders I.R."/>
            <person name="Stajich J.E."/>
            <person name="Tunlid A."/>
            <person name="Tuskan G."/>
            <person name="Grigoriev I.V."/>
        </authorList>
    </citation>
    <scope>NUCLEOTIDE SEQUENCE [LARGE SCALE GENOMIC DNA]</scope>
    <source>
        <strain evidence="6">S238N-H82 / ATCC MYA-4686</strain>
    </source>
</reference>
<dbReference type="SUPFAM" id="SSF50978">
    <property type="entry name" value="WD40 repeat-like"/>
    <property type="match status" value="1"/>
</dbReference>
<dbReference type="PROSITE" id="PS50082">
    <property type="entry name" value="WD_REPEATS_2"/>
    <property type="match status" value="4"/>
</dbReference>
<organism evidence="6">
    <name type="scientific">Laccaria bicolor (strain S238N-H82 / ATCC MYA-4686)</name>
    <name type="common">Bicoloured deceiver</name>
    <name type="synonym">Laccaria laccata var. bicolor</name>
    <dbReference type="NCBI Taxonomy" id="486041"/>
    <lineage>
        <taxon>Eukaryota</taxon>
        <taxon>Fungi</taxon>
        <taxon>Dikarya</taxon>
        <taxon>Basidiomycota</taxon>
        <taxon>Agaricomycotina</taxon>
        <taxon>Agaricomycetes</taxon>
        <taxon>Agaricomycetidae</taxon>
        <taxon>Agaricales</taxon>
        <taxon>Agaricineae</taxon>
        <taxon>Hydnangiaceae</taxon>
        <taxon>Laccaria</taxon>
    </lineage>
</organism>
<feature type="repeat" description="WD" evidence="3">
    <location>
        <begin position="336"/>
        <end position="377"/>
    </location>
</feature>
<dbReference type="CDD" id="cd00200">
    <property type="entry name" value="WD40"/>
    <property type="match status" value="1"/>
</dbReference>
<accession>B0DLX4</accession>
<dbReference type="EMBL" id="DS547118">
    <property type="protein sequence ID" value="EDR04471.1"/>
    <property type="molecule type" value="Genomic_DNA"/>
</dbReference>
<dbReference type="InterPro" id="IPR015943">
    <property type="entry name" value="WD40/YVTN_repeat-like_dom_sf"/>
</dbReference>
<evidence type="ECO:0000256" key="3">
    <source>
        <dbReference type="PROSITE-ProRule" id="PRU00221"/>
    </source>
</evidence>
<dbReference type="PROSITE" id="PS00678">
    <property type="entry name" value="WD_REPEATS_1"/>
    <property type="match status" value="3"/>
</dbReference>
<dbReference type="PROSITE" id="PS50294">
    <property type="entry name" value="WD_REPEATS_REGION"/>
    <property type="match status" value="4"/>
</dbReference>
<dbReference type="GeneID" id="6080593"/>
<dbReference type="HOGENOM" id="CLU_642612_0_0_1"/>
<dbReference type="GO" id="GO:1990234">
    <property type="term" value="C:transferase complex"/>
    <property type="evidence" value="ECO:0007669"/>
    <property type="project" value="UniProtKB-ARBA"/>
</dbReference>
<dbReference type="InterPro" id="IPR020472">
    <property type="entry name" value="WD40_PAC1"/>
</dbReference>
<feature type="repeat" description="WD" evidence="3">
    <location>
        <begin position="379"/>
        <end position="420"/>
    </location>
</feature>
<keyword evidence="1 3" id="KW-0853">WD repeat</keyword>
<feature type="region of interest" description="Disordered" evidence="4">
    <location>
        <begin position="373"/>
        <end position="403"/>
    </location>
</feature>
<feature type="repeat" description="WD" evidence="3">
    <location>
        <begin position="293"/>
        <end position="334"/>
    </location>
</feature>
<evidence type="ECO:0000256" key="1">
    <source>
        <dbReference type="ARBA" id="ARBA00022574"/>
    </source>
</evidence>
<proteinExistence type="predicted"/>
<evidence type="ECO:0000256" key="4">
    <source>
        <dbReference type="SAM" id="MobiDB-lite"/>
    </source>
</evidence>
<dbReference type="SMART" id="SM00320">
    <property type="entry name" value="WD40"/>
    <property type="match status" value="4"/>
</dbReference>
<dbReference type="KEGG" id="lbc:LACBIDRAFT_391675"/>
<feature type="repeat" description="WD" evidence="3">
    <location>
        <begin position="250"/>
        <end position="291"/>
    </location>
</feature>
<name>B0DLX4_LACBS</name>
<evidence type="ECO:0000313" key="5">
    <source>
        <dbReference type="EMBL" id="EDR04471.1"/>
    </source>
</evidence>
<dbReference type="PANTHER" id="PTHR22847:SF637">
    <property type="entry name" value="WD REPEAT DOMAIN 5B"/>
    <property type="match status" value="1"/>
</dbReference>
<dbReference type="RefSeq" id="XP_001884990.1">
    <property type="nucleotide sequence ID" value="XM_001884955.1"/>
</dbReference>
<dbReference type="PRINTS" id="PR00320">
    <property type="entry name" value="GPROTEINBRPT"/>
</dbReference>
<keyword evidence="2" id="KW-0677">Repeat</keyword>
<evidence type="ECO:0000313" key="6">
    <source>
        <dbReference type="Proteomes" id="UP000001194"/>
    </source>
</evidence>
<keyword evidence="6" id="KW-1185">Reference proteome</keyword>
<dbReference type="InterPro" id="IPR001680">
    <property type="entry name" value="WD40_rpt"/>
</dbReference>
<dbReference type="Proteomes" id="UP000001194">
    <property type="component" value="Unassembled WGS sequence"/>
</dbReference>